<keyword evidence="4" id="KW-0812">Transmembrane</keyword>
<evidence type="ECO:0000313" key="10">
    <source>
        <dbReference type="Proteomes" id="UP000269923"/>
    </source>
</evidence>
<keyword evidence="6" id="KW-0998">Cell outer membrane</keyword>
<dbReference type="InterPro" id="IPR003394">
    <property type="entry name" value="Porin_opacity"/>
</dbReference>
<evidence type="ECO:0000256" key="7">
    <source>
        <dbReference type="SAM" id="SignalP"/>
    </source>
</evidence>
<gene>
    <name evidence="9" type="ORF">EII21_09255</name>
</gene>
<evidence type="ECO:0000259" key="8">
    <source>
        <dbReference type="Pfam" id="PF02462"/>
    </source>
</evidence>
<evidence type="ECO:0000256" key="5">
    <source>
        <dbReference type="ARBA" id="ARBA00023136"/>
    </source>
</evidence>
<dbReference type="Proteomes" id="UP000269923">
    <property type="component" value="Unassembled WGS sequence"/>
</dbReference>
<keyword evidence="5" id="KW-0472">Membrane</keyword>
<evidence type="ECO:0000256" key="3">
    <source>
        <dbReference type="ARBA" id="ARBA00022452"/>
    </source>
</evidence>
<evidence type="ECO:0000256" key="6">
    <source>
        <dbReference type="ARBA" id="ARBA00023237"/>
    </source>
</evidence>
<keyword evidence="7" id="KW-0732">Signal</keyword>
<sequence length="201" mass="21671">MKKSFFAVFAAVFAAALGLLVPQAAQADGSTIGFYVQGDLGLVNLRAKTDLKDLNGAGDWKSTYKESTVLPRVSVGHDFGDWRVAGDYTHYKHVEASSGSSKSKTRAYGAGVSVIYDVPLYLGGIQPYVGARLSVNNIRQEVSAPNNVAKENDTKLSPGVMGGVGVHVARNMVVDAGYRYNHLDTKLKAHELTVGLRYTFR</sequence>
<organism evidence="9 10">
    <name type="scientific">Conchiformibius steedae</name>
    <dbReference type="NCBI Taxonomy" id="153493"/>
    <lineage>
        <taxon>Bacteria</taxon>
        <taxon>Pseudomonadati</taxon>
        <taxon>Pseudomonadota</taxon>
        <taxon>Betaproteobacteria</taxon>
        <taxon>Neisseriales</taxon>
        <taxon>Neisseriaceae</taxon>
        <taxon>Conchiformibius</taxon>
    </lineage>
</organism>
<dbReference type="SUPFAM" id="SSF56925">
    <property type="entry name" value="OMPA-like"/>
    <property type="match status" value="1"/>
</dbReference>
<comment type="similarity">
    <text evidence="2">Belongs to the opacity porin family.</text>
</comment>
<proteinExistence type="inferred from homology"/>
<dbReference type="GO" id="GO:0015288">
    <property type="term" value="F:porin activity"/>
    <property type="evidence" value="ECO:0007669"/>
    <property type="project" value="InterPro"/>
</dbReference>
<evidence type="ECO:0000313" key="9">
    <source>
        <dbReference type="EMBL" id="RRD89281.1"/>
    </source>
</evidence>
<keyword evidence="10" id="KW-1185">Reference proteome</keyword>
<dbReference type="Pfam" id="PF02462">
    <property type="entry name" value="Opacity"/>
    <property type="match status" value="1"/>
</dbReference>
<evidence type="ECO:0000256" key="2">
    <source>
        <dbReference type="ARBA" id="ARBA00009830"/>
    </source>
</evidence>
<accession>A0A3P2A1I8</accession>
<dbReference type="RefSeq" id="WP_124795851.1">
    <property type="nucleotide sequence ID" value="NZ_RQYC01000019.1"/>
</dbReference>
<dbReference type="InterPro" id="IPR011250">
    <property type="entry name" value="OMP/PagP_B-barrel"/>
</dbReference>
<comment type="subcellular location">
    <subcellularLocation>
        <location evidence="1">Cell outer membrane</location>
    </subcellularLocation>
</comment>
<dbReference type="AlphaFoldDB" id="A0A3P2A1I8"/>
<comment type="caution">
    <text evidence="9">The sequence shown here is derived from an EMBL/GenBank/DDBJ whole genome shotgun (WGS) entry which is preliminary data.</text>
</comment>
<feature type="domain" description="Porin opacity type" evidence="8">
    <location>
        <begin position="75"/>
        <end position="200"/>
    </location>
</feature>
<dbReference type="STRING" id="1121352.GCA_000620925_01811"/>
<dbReference type="Gene3D" id="2.40.160.20">
    <property type="match status" value="1"/>
</dbReference>
<reference evidence="9 10" key="1">
    <citation type="submission" date="2018-11" db="EMBL/GenBank/DDBJ databases">
        <title>Genomes From Bacteria Associated with the Canine Oral Cavity: a Test Case for Automated Genome-Based Taxonomic Assignment.</title>
        <authorList>
            <person name="Coil D.A."/>
            <person name="Jospin G."/>
            <person name="Darling A.E."/>
            <person name="Wallis C."/>
            <person name="Davis I.J."/>
            <person name="Harris S."/>
            <person name="Eisen J.A."/>
            <person name="Holcombe L.J."/>
            <person name="O'Flynn C."/>
        </authorList>
    </citation>
    <scope>NUCLEOTIDE SEQUENCE [LARGE SCALE GENOMIC DNA]</scope>
    <source>
        <strain evidence="9 10">COT-280</strain>
    </source>
</reference>
<keyword evidence="3" id="KW-1134">Transmembrane beta strand</keyword>
<dbReference type="OrthoDB" id="6648740at2"/>
<dbReference type="EMBL" id="RQYC01000019">
    <property type="protein sequence ID" value="RRD89281.1"/>
    <property type="molecule type" value="Genomic_DNA"/>
</dbReference>
<feature type="signal peptide" evidence="7">
    <location>
        <begin position="1"/>
        <end position="27"/>
    </location>
</feature>
<dbReference type="GO" id="GO:0009279">
    <property type="term" value="C:cell outer membrane"/>
    <property type="evidence" value="ECO:0007669"/>
    <property type="project" value="UniProtKB-SubCell"/>
</dbReference>
<evidence type="ECO:0000256" key="4">
    <source>
        <dbReference type="ARBA" id="ARBA00022692"/>
    </source>
</evidence>
<evidence type="ECO:0000256" key="1">
    <source>
        <dbReference type="ARBA" id="ARBA00004442"/>
    </source>
</evidence>
<name>A0A3P2A1I8_9NEIS</name>
<protein>
    <submittedName>
        <fullName evidence="9">Autotransporter outer membrane beta-barrel domain-containing protein</fullName>
    </submittedName>
</protein>
<feature type="chain" id="PRO_5018027917" evidence="7">
    <location>
        <begin position="28"/>
        <end position="201"/>
    </location>
</feature>